<proteinExistence type="inferred from homology"/>
<feature type="active site" description="Proton acceptor" evidence="8">
    <location>
        <position position="71"/>
    </location>
</feature>
<reference evidence="12 13" key="1">
    <citation type="submission" date="2017-03" db="EMBL/GenBank/DDBJ databases">
        <authorList>
            <person name="Afonso C.L."/>
            <person name="Miller P.J."/>
            <person name="Scott M.A."/>
            <person name="Spackman E."/>
            <person name="Goraichik I."/>
            <person name="Dimitrov K.M."/>
            <person name="Suarez D.L."/>
            <person name="Swayne D.E."/>
        </authorList>
    </citation>
    <scope>NUCLEOTIDE SEQUENCE [LARGE SCALE GENOMIC DNA]</scope>
    <source>
        <strain evidence="12 13">CECT 7971</strain>
    </source>
</reference>
<evidence type="ECO:0000256" key="9">
    <source>
        <dbReference type="PIRSR" id="PIRSR639901-2"/>
    </source>
</evidence>
<evidence type="ECO:0000256" key="1">
    <source>
        <dbReference type="ARBA" id="ARBA00003394"/>
    </source>
</evidence>
<dbReference type="InterPro" id="IPR007507">
    <property type="entry name" value="Glycos_transf_N"/>
</dbReference>
<evidence type="ECO:0000256" key="3">
    <source>
        <dbReference type="ARBA" id="ARBA00012621"/>
    </source>
</evidence>
<comment type="function">
    <text evidence="1 10">Involved in lipopolysaccharide (LPS) biosynthesis. Catalyzes the transfer of 3-deoxy-D-manno-octulosonate (Kdo) residue(s) from CMP-Kdo to lipid IV(A), the tetraacyldisaccharide-1,4'-bisphosphate precursor of lipid A.</text>
</comment>
<comment type="subcellular location">
    <subcellularLocation>
        <location evidence="10">Cell membrane</location>
    </subcellularLocation>
</comment>
<dbReference type="Gene3D" id="3.40.50.2000">
    <property type="entry name" value="Glycogen Phosphorylase B"/>
    <property type="match status" value="1"/>
</dbReference>
<name>A0A1Y5RHJ4_9RHOB</name>
<dbReference type="GO" id="GO:0005886">
    <property type="term" value="C:plasma membrane"/>
    <property type="evidence" value="ECO:0007669"/>
    <property type="project" value="UniProtKB-SubCell"/>
</dbReference>
<keyword evidence="10" id="KW-0448">Lipopolysaccharide biosynthesis</keyword>
<feature type="domain" description="3-deoxy-D-manno-octulosonic-acid transferase N-terminal" evidence="11">
    <location>
        <begin position="42"/>
        <end position="223"/>
    </location>
</feature>
<evidence type="ECO:0000256" key="4">
    <source>
        <dbReference type="ARBA" id="ARBA00019077"/>
    </source>
</evidence>
<dbReference type="Proteomes" id="UP000193307">
    <property type="component" value="Unassembled WGS sequence"/>
</dbReference>
<evidence type="ECO:0000256" key="2">
    <source>
        <dbReference type="ARBA" id="ARBA00004713"/>
    </source>
</evidence>
<dbReference type="GO" id="GO:0009245">
    <property type="term" value="P:lipid A biosynthetic process"/>
    <property type="evidence" value="ECO:0007669"/>
    <property type="project" value="TreeGrafter"/>
</dbReference>
<sequence>MLTETVRTNLVYLYRLLLTLAAPLAALLALRQILRGKETLANLKERFGAGLGSTVIFPGPTFWVHGASNGELTAGRALIEQALNRDPSLHIIVTVNSVSARKLVREWDMDRVTVRLAPIDLKRTVHHFIACTQPDLLLTIENEIWPNRFTQCAKNGIPVIIVGARMSAKTAQVWHKYAPALRGVTKLTWNAITALAPQDTASQERLVDLGLDPKCLLPLMNLKSGVDATTAPPADAAVLRATFHKDRTILAASTHDGEDESVLDCFAQLQKNHPDLKLVIAPRHPVRAAAIAELTTARGLSVARRSAGDTPMGASVYLADTLGEMALWYAVAGFTFVGGSLVDHGGHTPFEPAQFGSVILHGPYVSNHATAFDALAQAGGAIKVRNAADLATTLDALLLAPNEAAALTLAASHALAQIRTSETATTAFWNSVDHAVQNRKTLSH</sequence>
<keyword evidence="10" id="KW-1003">Cell membrane</keyword>
<dbReference type="InterPro" id="IPR038107">
    <property type="entry name" value="Glycos_transf_N_sf"/>
</dbReference>
<dbReference type="Pfam" id="PF04413">
    <property type="entry name" value="Glycos_transf_N"/>
    <property type="match status" value="1"/>
</dbReference>
<protein>
    <recommendedName>
        <fullName evidence="4 10">3-deoxy-D-manno-octulosonic acid transferase</fullName>
        <shortName evidence="10">Kdo transferase</shortName>
        <ecNumber evidence="3 10">2.4.99.12</ecNumber>
    </recommendedName>
    <alternativeName>
        <fullName evidence="6 10">Lipid IV(A) 3-deoxy-D-manno-octulosonic acid transferase</fullName>
    </alternativeName>
</protein>
<evidence type="ECO:0000256" key="6">
    <source>
        <dbReference type="ARBA" id="ARBA00031445"/>
    </source>
</evidence>
<dbReference type="PANTHER" id="PTHR42755">
    <property type="entry name" value="3-DEOXY-MANNO-OCTULOSONATE CYTIDYLYLTRANSFERASE"/>
    <property type="match status" value="1"/>
</dbReference>
<dbReference type="OrthoDB" id="9789797at2"/>
<evidence type="ECO:0000259" key="11">
    <source>
        <dbReference type="Pfam" id="PF04413"/>
    </source>
</evidence>
<dbReference type="GO" id="GO:0009244">
    <property type="term" value="P:lipopolysaccharide core region biosynthetic process"/>
    <property type="evidence" value="ECO:0007669"/>
    <property type="project" value="UniProtKB-UniRule"/>
</dbReference>
<dbReference type="EC" id="2.4.99.12" evidence="3 10"/>
<feature type="transmembrane region" description="Helical" evidence="10">
    <location>
        <begin position="12"/>
        <end position="30"/>
    </location>
</feature>
<dbReference type="Gene3D" id="3.40.50.11720">
    <property type="entry name" value="3-Deoxy-D-manno-octulosonic-acid transferase, N-terminal domain"/>
    <property type="match status" value="1"/>
</dbReference>
<dbReference type="InterPro" id="IPR039901">
    <property type="entry name" value="Kdotransferase"/>
</dbReference>
<dbReference type="PANTHER" id="PTHR42755:SF1">
    <property type="entry name" value="3-DEOXY-D-MANNO-OCTULOSONIC ACID TRANSFERASE, MITOCHONDRIAL-RELATED"/>
    <property type="match status" value="1"/>
</dbReference>
<dbReference type="STRING" id="658057.SAMN04488032_101184"/>
<keyword evidence="10" id="KW-0812">Transmembrane</keyword>
<keyword evidence="10" id="KW-0472">Membrane</keyword>
<dbReference type="AlphaFoldDB" id="A0A1Y5RHJ4"/>
<dbReference type="SUPFAM" id="SSF53756">
    <property type="entry name" value="UDP-Glycosyltransferase/glycogen phosphorylase"/>
    <property type="match status" value="1"/>
</dbReference>
<keyword evidence="13" id="KW-1185">Reference proteome</keyword>
<feature type="site" description="Transition state stabilizer" evidence="9">
    <location>
        <position position="223"/>
    </location>
</feature>
<gene>
    <name evidence="12" type="primary">waaA_1</name>
    <name evidence="12" type="ORF">PAM7971_00466</name>
</gene>
<accession>A0A1Y5RHJ4</accession>
<dbReference type="EMBL" id="FWFW01000001">
    <property type="protein sequence ID" value="SLN17616.1"/>
    <property type="molecule type" value="Genomic_DNA"/>
</dbReference>
<keyword evidence="5 10" id="KW-0808">Transferase</keyword>
<evidence type="ECO:0000313" key="12">
    <source>
        <dbReference type="EMBL" id="SLN17616.1"/>
    </source>
</evidence>
<evidence type="ECO:0000256" key="7">
    <source>
        <dbReference type="ARBA" id="ARBA00049183"/>
    </source>
</evidence>
<keyword evidence="10" id="KW-1133">Transmembrane helix</keyword>
<comment type="pathway">
    <text evidence="2 10">Bacterial outer membrane biogenesis; LPS core biosynthesis.</text>
</comment>
<evidence type="ECO:0000313" key="13">
    <source>
        <dbReference type="Proteomes" id="UP000193307"/>
    </source>
</evidence>
<comment type="similarity">
    <text evidence="10">Belongs to the glycosyltransferase group 1 family.</text>
</comment>
<dbReference type="UniPathway" id="UPA00958"/>
<evidence type="ECO:0000256" key="10">
    <source>
        <dbReference type="RuleBase" id="RU365103"/>
    </source>
</evidence>
<evidence type="ECO:0000256" key="5">
    <source>
        <dbReference type="ARBA" id="ARBA00022679"/>
    </source>
</evidence>
<dbReference type="RefSeq" id="WP_085847355.1">
    <property type="nucleotide sequence ID" value="NZ_FNZV01000001.1"/>
</dbReference>
<comment type="catalytic activity">
    <reaction evidence="7 10">
        <text>lipid IVA (E. coli) + CMP-3-deoxy-beta-D-manno-octulosonate = alpha-Kdo-(2-&gt;6)-lipid IVA (E. coli) + CMP + H(+)</text>
        <dbReference type="Rhea" id="RHEA:28066"/>
        <dbReference type="ChEBI" id="CHEBI:15378"/>
        <dbReference type="ChEBI" id="CHEBI:58603"/>
        <dbReference type="ChEBI" id="CHEBI:60364"/>
        <dbReference type="ChEBI" id="CHEBI:60377"/>
        <dbReference type="ChEBI" id="CHEBI:85987"/>
        <dbReference type="EC" id="2.4.99.12"/>
    </reaction>
</comment>
<evidence type="ECO:0000256" key="8">
    <source>
        <dbReference type="PIRSR" id="PIRSR639901-1"/>
    </source>
</evidence>
<keyword evidence="12" id="KW-0328">Glycosyltransferase</keyword>
<dbReference type="GO" id="GO:0043842">
    <property type="term" value="F:Kdo transferase activity"/>
    <property type="evidence" value="ECO:0007669"/>
    <property type="project" value="UniProtKB-EC"/>
</dbReference>
<organism evidence="12 13">
    <name type="scientific">Pacificibacter marinus</name>
    <dbReference type="NCBI Taxonomy" id="658057"/>
    <lineage>
        <taxon>Bacteria</taxon>
        <taxon>Pseudomonadati</taxon>
        <taxon>Pseudomonadota</taxon>
        <taxon>Alphaproteobacteria</taxon>
        <taxon>Rhodobacterales</taxon>
        <taxon>Roseobacteraceae</taxon>
        <taxon>Pacificibacter</taxon>
    </lineage>
</organism>
<feature type="site" description="Transition state stabilizer" evidence="9">
    <location>
        <position position="141"/>
    </location>
</feature>